<feature type="region of interest" description="Disordered" evidence="1">
    <location>
        <begin position="35"/>
        <end position="61"/>
    </location>
</feature>
<evidence type="ECO:0000256" key="1">
    <source>
        <dbReference type="SAM" id="MobiDB-lite"/>
    </source>
</evidence>
<reference evidence="2" key="1">
    <citation type="submission" date="2018-05" db="EMBL/GenBank/DDBJ databases">
        <title>Draft genome of Mucuna pruriens seed.</title>
        <authorList>
            <person name="Nnadi N.E."/>
            <person name="Vos R."/>
            <person name="Hasami M.H."/>
            <person name="Devisetty U.K."/>
            <person name="Aguiy J.C."/>
        </authorList>
    </citation>
    <scope>NUCLEOTIDE SEQUENCE [LARGE SCALE GENOMIC DNA]</scope>
    <source>
        <strain evidence="2">JCA_2017</strain>
    </source>
</reference>
<evidence type="ECO:0000313" key="3">
    <source>
        <dbReference type="Proteomes" id="UP000257109"/>
    </source>
</evidence>
<dbReference type="Proteomes" id="UP000257109">
    <property type="component" value="Unassembled WGS sequence"/>
</dbReference>
<feature type="non-terminal residue" evidence="2">
    <location>
        <position position="1"/>
    </location>
</feature>
<accession>A0A371EDH9</accession>
<comment type="caution">
    <text evidence="2">The sequence shown here is derived from an EMBL/GenBank/DDBJ whole genome shotgun (WGS) entry which is preliminary data.</text>
</comment>
<keyword evidence="3" id="KW-1185">Reference proteome</keyword>
<organism evidence="2 3">
    <name type="scientific">Mucuna pruriens</name>
    <name type="common">Velvet bean</name>
    <name type="synonym">Dolichos pruriens</name>
    <dbReference type="NCBI Taxonomy" id="157652"/>
    <lineage>
        <taxon>Eukaryota</taxon>
        <taxon>Viridiplantae</taxon>
        <taxon>Streptophyta</taxon>
        <taxon>Embryophyta</taxon>
        <taxon>Tracheophyta</taxon>
        <taxon>Spermatophyta</taxon>
        <taxon>Magnoliopsida</taxon>
        <taxon>eudicotyledons</taxon>
        <taxon>Gunneridae</taxon>
        <taxon>Pentapetalae</taxon>
        <taxon>rosids</taxon>
        <taxon>fabids</taxon>
        <taxon>Fabales</taxon>
        <taxon>Fabaceae</taxon>
        <taxon>Papilionoideae</taxon>
        <taxon>50 kb inversion clade</taxon>
        <taxon>NPAAA clade</taxon>
        <taxon>indigoferoid/millettioid clade</taxon>
        <taxon>Phaseoleae</taxon>
        <taxon>Mucuna</taxon>
    </lineage>
</organism>
<proteinExistence type="predicted"/>
<protein>
    <submittedName>
        <fullName evidence="2">Uncharacterized protein</fullName>
    </submittedName>
</protein>
<sequence>MRTRCSHKIVLDSDHYSALQVSTTSRPLRLLVLRKATTEESSTGNRSEKRPSSAMNMERDT</sequence>
<evidence type="ECO:0000313" key="2">
    <source>
        <dbReference type="EMBL" id="RDX64076.1"/>
    </source>
</evidence>
<name>A0A371EDH9_MUCPR</name>
<gene>
    <name evidence="2" type="ORF">CR513_57411</name>
</gene>
<feature type="compositionally biased region" description="Basic and acidic residues" evidence="1">
    <location>
        <begin position="46"/>
        <end position="61"/>
    </location>
</feature>
<dbReference type="EMBL" id="QJKJ01014565">
    <property type="protein sequence ID" value="RDX64076.1"/>
    <property type="molecule type" value="Genomic_DNA"/>
</dbReference>
<dbReference type="AlphaFoldDB" id="A0A371EDH9"/>